<evidence type="ECO:0000313" key="3">
    <source>
        <dbReference type="EMBL" id="PHH80912.1"/>
    </source>
</evidence>
<dbReference type="EMBL" id="NJES01000006">
    <property type="protein sequence ID" value="PHH80912.1"/>
    <property type="molecule type" value="Genomic_DNA"/>
</dbReference>
<evidence type="ECO:0000256" key="1">
    <source>
        <dbReference type="SAM" id="MobiDB-lite"/>
    </source>
</evidence>
<feature type="region of interest" description="Disordered" evidence="1">
    <location>
        <begin position="121"/>
        <end position="141"/>
    </location>
</feature>
<gene>
    <name evidence="3" type="ORF">CDD80_5832</name>
</gene>
<keyword evidence="2" id="KW-0812">Transmembrane</keyword>
<dbReference type="AlphaFoldDB" id="A0A2C5ZM93"/>
<keyword evidence="4" id="KW-1185">Reference proteome</keyword>
<feature type="compositionally biased region" description="Basic and acidic residues" evidence="1">
    <location>
        <begin position="128"/>
        <end position="141"/>
    </location>
</feature>
<sequence>MLRSSLPRPRPRPRALRIPRKRRHASSFTSRIDKLTSKLPPRWQKYATRLRTAPASHIAAFVVLHEVTAIVPLLALFALFHNTTIVPVDWVAARFAAYTDEGVARMERYFRRKRWFGFQPEPSEEVNGPDHEHTEHAMQRRKDGDRSYRILVDVALAYAVTKVLLPVRILASLLATPWLARVITSIRSPLSRKP</sequence>
<dbReference type="PANTHER" id="PTHR28002:SF1">
    <property type="entry name" value="MIOREX COMPLEX COMPONENT 11"/>
    <property type="match status" value="1"/>
</dbReference>
<dbReference type="Proteomes" id="UP000226431">
    <property type="component" value="Unassembled WGS sequence"/>
</dbReference>
<evidence type="ECO:0000256" key="2">
    <source>
        <dbReference type="SAM" id="Phobius"/>
    </source>
</evidence>
<evidence type="ECO:0000313" key="4">
    <source>
        <dbReference type="Proteomes" id="UP000226431"/>
    </source>
</evidence>
<keyword evidence="2" id="KW-0472">Membrane</keyword>
<accession>A0A2C5ZM93</accession>
<reference evidence="3 4" key="1">
    <citation type="submission" date="2017-06" db="EMBL/GenBank/DDBJ databases">
        <title>Ant-infecting Ophiocordyceps genomes reveal a high diversity of potential behavioral manipulation genes and a possible major role for enterotoxins.</title>
        <authorList>
            <person name="De Bekker C."/>
            <person name="Evans H.C."/>
            <person name="Brachmann A."/>
            <person name="Hughes D.P."/>
        </authorList>
    </citation>
    <scope>NUCLEOTIDE SEQUENCE [LARGE SCALE GENOMIC DNA]</scope>
    <source>
        <strain evidence="3 4">Map16</strain>
    </source>
</reference>
<protein>
    <submittedName>
        <fullName evidence="3">Uncharacterized protein</fullName>
    </submittedName>
</protein>
<dbReference type="PANTHER" id="PTHR28002">
    <property type="entry name" value="MIOREX COMPLEX COMPONENT 11"/>
    <property type="match status" value="1"/>
</dbReference>
<dbReference type="OrthoDB" id="5580261at2759"/>
<keyword evidence="2" id="KW-1133">Transmembrane helix</keyword>
<organism evidence="3 4">
    <name type="scientific">Ophiocordyceps camponoti-rufipedis</name>
    <dbReference type="NCBI Taxonomy" id="2004952"/>
    <lineage>
        <taxon>Eukaryota</taxon>
        <taxon>Fungi</taxon>
        <taxon>Dikarya</taxon>
        <taxon>Ascomycota</taxon>
        <taxon>Pezizomycotina</taxon>
        <taxon>Sordariomycetes</taxon>
        <taxon>Hypocreomycetidae</taxon>
        <taxon>Hypocreales</taxon>
        <taxon>Ophiocordycipitaceae</taxon>
        <taxon>Ophiocordyceps</taxon>
    </lineage>
</organism>
<dbReference type="InterPro" id="IPR018811">
    <property type="entry name" value="MRX11"/>
</dbReference>
<dbReference type="STRING" id="2004952.A0A2C5ZM93"/>
<comment type="caution">
    <text evidence="3">The sequence shown here is derived from an EMBL/GenBank/DDBJ whole genome shotgun (WGS) entry which is preliminary data.</text>
</comment>
<feature type="transmembrane region" description="Helical" evidence="2">
    <location>
        <begin position="58"/>
        <end position="80"/>
    </location>
</feature>
<proteinExistence type="predicted"/>
<dbReference type="GO" id="GO:0005739">
    <property type="term" value="C:mitochondrion"/>
    <property type="evidence" value="ECO:0007669"/>
    <property type="project" value="TreeGrafter"/>
</dbReference>
<dbReference type="Pfam" id="PF10306">
    <property type="entry name" value="FLILHELTA"/>
    <property type="match status" value="1"/>
</dbReference>
<name>A0A2C5ZM93_9HYPO</name>